<evidence type="ECO:0000256" key="1">
    <source>
        <dbReference type="ARBA" id="ARBA00009249"/>
    </source>
</evidence>
<dbReference type="NCBIfam" id="TIGR00527">
    <property type="entry name" value="gcvH"/>
    <property type="match status" value="1"/>
</dbReference>
<proteinExistence type="inferred from homology"/>
<dbReference type="InterPro" id="IPR033753">
    <property type="entry name" value="GCV_H/Fam206"/>
</dbReference>
<comment type="similarity">
    <text evidence="1 3">Belongs to the GcvH family.</text>
</comment>
<reference evidence="5 6" key="1">
    <citation type="submission" date="2022-06" db="EMBL/GenBank/DDBJ databases">
        <title>Genomic Encyclopedia of Archaeal and Bacterial Type Strains, Phase II (KMG-II): from individual species to whole genera.</title>
        <authorList>
            <person name="Goeker M."/>
        </authorList>
    </citation>
    <scope>NUCLEOTIDE SEQUENCE [LARGE SCALE GENOMIC DNA]</scope>
    <source>
        <strain evidence="5 6">DSM 45037</strain>
    </source>
</reference>
<evidence type="ECO:0000256" key="2">
    <source>
        <dbReference type="ARBA" id="ARBA00022823"/>
    </source>
</evidence>
<dbReference type="PANTHER" id="PTHR11715">
    <property type="entry name" value="GLYCINE CLEAVAGE SYSTEM H PROTEIN"/>
    <property type="match status" value="1"/>
</dbReference>
<dbReference type="SUPFAM" id="SSF51230">
    <property type="entry name" value="Single hybrid motif"/>
    <property type="match status" value="1"/>
</dbReference>
<feature type="domain" description="Lipoyl-binding" evidence="4">
    <location>
        <begin position="26"/>
        <end position="108"/>
    </location>
</feature>
<dbReference type="Gene3D" id="2.40.50.100">
    <property type="match status" value="1"/>
</dbReference>
<comment type="caution">
    <text evidence="5">The sequence shown here is derived from an EMBL/GenBank/DDBJ whole genome shotgun (WGS) entry which is preliminary data.</text>
</comment>
<dbReference type="PROSITE" id="PS50968">
    <property type="entry name" value="BIOTINYL_LIPOYL"/>
    <property type="match status" value="1"/>
</dbReference>
<dbReference type="NCBIfam" id="NF002270">
    <property type="entry name" value="PRK01202.1"/>
    <property type="match status" value="1"/>
</dbReference>
<gene>
    <name evidence="3" type="primary">gcvH</name>
    <name evidence="5" type="ORF">LX12_000658</name>
</gene>
<keyword evidence="6" id="KW-1185">Reference proteome</keyword>
<comment type="subunit">
    <text evidence="3">The glycine cleavage system is composed of four proteins: P, T, L and H.</text>
</comment>
<evidence type="ECO:0000256" key="3">
    <source>
        <dbReference type="HAMAP-Rule" id="MF_00272"/>
    </source>
</evidence>
<dbReference type="PROSITE" id="PS00189">
    <property type="entry name" value="LIPOYL"/>
    <property type="match status" value="1"/>
</dbReference>
<evidence type="ECO:0000313" key="6">
    <source>
        <dbReference type="Proteomes" id="UP001205740"/>
    </source>
</evidence>
<dbReference type="InterPro" id="IPR003016">
    <property type="entry name" value="2-oxoA_DH_lipoyl-BS"/>
</dbReference>
<dbReference type="PANTHER" id="PTHR11715:SF3">
    <property type="entry name" value="GLYCINE CLEAVAGE SYSTEM H PROTEIN-RELATED"/>
    <property type="match status" value="1"/>
</dbReference>
<accession>A0ABT1GWZ3</accession>
<organism evidence="5 6">
    <name type="scientific">Williamsia serinedens</name>
    <dbReference type="NCBI Taxonomy" id="391736"/>
    <lineage>
        <taxon>Bacteria</taxon>
        <taxon>Bacillati</taxon>
        <taxon>Actinomycetota</taxon>
        <taxon>Actinomycetes</taxon>
        <taxon>Mycobacteriales</taxon>
        <taxon>Nocardiaceae</taxon>
        <taxon>Williamsia</taxon>
    </lineage>
</organism>
<dbReference type="InterPro" id="IPR000089">
    <property type="entry name" value="Biotin_lipoyl"/>
</dbReference>
<keyword evidence="2 3" id="KW-0450">Lipoyl</keyword>
<dbReference type="Proteomes" id="UP001205740">
    <property type="component" value="Unassembled WGS sequence"/>
</dbReference>
<dbReference type="RefSeq" id="WP_253653059.1">
    <property type="nucleotide sequence ID" value="NZ_BAAAOE010000004.1"/>
</dbReference>
<dbReference type="InterPro" id="IPR017453">
    <property type="entry name" value="GCV_H_sub"/>
</dbReference>
<dbReference type="InterPro" id="IPR011053">
    <property type="entry name" value="Single_hybrid_motif"/>
</dbReference>
<comment type="cofactor">
    <cofactor evidence="3">
        <name>(R)-lipoate</name>
        <dbReference type="ChEBI" id="CHEBI:83088"/>
    </cofactor>
    <text evidence="3">Binds 1 lipoyl cofactor covalently.</text>
</comment>
<dbReference type="InterPro" id="IPR002930">
    <property type="entry name" value="GCV_H"/>
</dbReference>
<name>A0ABT1GWZ3_9NOCA</name>
<dbReference type="HAMAP" id="MF_00272">
    <property type="entry name" value="GcvH"/>
    <property type="match status" value="1"/>
</dbReference>
<dbReference type="EMBL" id="JAMTCG010000001">
    <property type="protein sequence ID" value="MCP2159494.1"/>
    <property type="molecule type" value="Genomic_DNA"/>
</dbReference>
<sequence length="134" mass="14271">MSEIEVPGNLRYTVEHEWIEQLGPDRVRVGITAYAQDQLGDVVFVQLPAVDDDVTAGESFAEVESTKSVSDIYGPLEGSVAAVNDALESTPELVNSAPYGDGWLIEIAVSDGTDLDAVLGGLLDADGYRKVIDS</sequence>
<evidence type="ECO:0000259" key="4">
    <source>
        <dbReference type="PROSITE" id="PS50968"/>
    </source>
</evidence>
<protein>
    <recommendedName>
        <fullName evidence="3">Glycine cleavage system H protein</fullName>
    </recommendedName>
</protein>
<evidence type="ECO:0000313" key="5">
    <source>
        <dbReference type="EMBL" id="MCP2159494.1"/>
    </source>
</evidence>
<dbReference type="CDD" id="cd06848">
    <property type="entry name" value="GCS_H"/>
    <property type="match status" value="1"/>
</dbReference>
<comment type="function">
    <text evidence="3">The glycine cleavage system catalyzes the degradation of glycine. The H protein shuttles the methylamine group of glycine from the P protein to the T protein.</text>
</comment>
<feature type="modified residue" description="N6-lipoyllysine" evidence="3">
    <location>
        <position position="67"/>
    </location>
</feature>
<dbReference type="Pfam" id="PF01597">
    <property type="entry name" value="GCV_H"/>
    <property type="match status" value="1"/>
</dbReference>